<dbReference type="KEGG" id="spar:SPRG_06347"/>
<protein>
    <recommendedName>
        <fullName evidence="3">Serine aminopeptidase S33 domain-containing protein</fullName>
    </recommendedName>
</protein>
<dbReference type="VEuPathDB" id="FungiDB:SPRG_06347"/>
<proteinExistence type="predicted"/>
<gene>
    <name evidence="1" type="ORF">SPRG_06347</name>
</gene>
<dbReference type="OrthoDB" id="60131at2759"/>
<reference evidence="1 2" key="1">
    <citation type="journal article" date="2013" name="PLoS Genet.">
        <title>Distinctive expansion of potential virulence genes in the genome of the oomycete fish pathogen Saprolegnia parasitica.</title>
        <authorList>
            <person name="Jiang R.H."/>
            <person name="de Bruijn I."/>
            <person name="Haas B.J."/>
            <person name="Belmonte R."/>
            <person name="Lobach L."/>
            <person name="Christie J."/>
            <person name="van den Ackerveken G."/>
            <person name="Bottin A."/>
            <person name="Bulone V."/>
            <person name="Diaz-Moreno S.M."/>
            <person name="Dumas B."/>
            <person name="Fan L."/>
            <person name="Gaulin E."/>
            <person name="Govers F."/>
            <person name="Grenville-Briggs L.J."/>
            <person name="Horner N.R."/>
            <person name="Levin J.Z."/>
            <person name="Mammella M."/>
            <person name="Meijer H.J."/>
            <person name="Morris P."/>
            <person name="Nusbaum C."/>
            <person name="Oome S."/>
            <person name="Phillips A.J."/>
            <person name="van Rooyen D."/>
            <person name="Rzeszutek E."/>
            <person name="Saraiva M."/>
            <person name="Secombes C.J."/>
            <person name="Seidl M.F."/>
            <person name="Snel B."/>
            <person name="Stassen J.H."/>
            <person name="Sykes S."/>
            <person name="Tripathy S."/>
            <person name="van den Berg H."/>
            <person name="Vega-Arreguin J.C."/>
            <person name="Wawra S."/>
            <person name="Young S.K."/>
            <person name="Zeng Q."/>
            <person name="Dieguez-Uribeondo J."/>
            <person name="Russ C."/>
            <person name="Tyler B.M."/>
            <person name="van West P."/>
        </authorList>
    </citation>
    <scope>NUCLEOTIDE SEQUENCE [LARGE SCALE GENOMIC DNA]</scope>
    <source>
        <strain evidence="1 2">CBS 223.65</strain>
    </source>
</reference>
<organism evidence="1 2">
    <name type="scientific">Saprolegnia parasitica (strain CBS 223.65)</name>
    <dbReference type="NCBI Taxonomy" id="695850"/>
    <lineage>
        <taxon>Eukaryota</taxon>
        <taxon>Sar</taxon>
        <taxon>Stramenopiles</taxon>
        <taxon>Oomycota</taxon>
        <taxon>Saprolegniomycetes</taxon>
        <taxon>Saprolegniales</taxon>
        <taxon>Saprolegniaceae</taxon>
        <taxon>Saprolegnia</taxon>
    </lineage>
</organism>
<keyword evidence="2" id="KW-1185">Reference proteome</keyword>
<evidence type="ECO:0000313" key="2">
    <source>
        <dbReference type="Proteomes" id="UP000030745"/>
    </source>
</evidence>
<evidence type="ECO:0000313" key="1">
    <source>
        <dbReference type="EMBL" id="KDO28297.1"/>
    </source>
</evidence>
<dbReference type="InterPro" id="IPR029058">
    <property type="entry name" value="AB_hydrolase_fold"/>
</dbReference>
<dbReference type="RefSeq" id="XP_012201116.1">
    <property type="nucleotide sequence ID" value="XM_012345726.1"/>
</dbReference>
<dbReference type="Proteomes" id="UP000030745">
    <property type="component" value="Unassembled WGS sequence"/>
</dbReference>
<dbReference type="EMBL" id="KK583212">
    <property type="protein sequence ID" value="KDO28297.1"/>
    <property type="molecule type" value="Genomic_DNA"/>
</dbReference>
<evidence type="ECO:0008006" key="3">
    <source>
        <dbReference type="Google" id="ProtNLM"/>
    </source>
</evidence>
<accession>A0A067CNB1</accession>
<dbReference type="SUPFAM" id="SSF53474">
    <property type="entry name" value="alpha/beta-Hydrolases"/>
    <property type="match status" value="1"/>
</dbReference>
<name>A0A067CNB1_SAPPC</name>
<dbReference type="AlphaFoldDB" id="A0A067CNB1"/>
<dbReference type="Gene3D" id="3.40.50.1820">
    <property type="entry name" value="alpha/beta hydrolase"/>
    <property type="match status" value="1"/>
</dbReference>
<dbReference type="GeneID" id="24128696"/>
<sequence>MDETRHSYLGIAPLLVADGCTVDTVHLRGSVNFVYYTVKDDTVDMVAFIRHLTTTKVVVVANSFTAACTMLLTLPHAVSKLAGIVILGPFAGVWPEASLLQTLRADFDDCRTFLTANVNQPGRLNALVQLIQASKANDTTFCS</sequence>